<dbReference type="SUPFAM" id="SSF52151">
    <property type="entry name" value="FabD/lysophospholipase-like"/>
    <property type="match status" value="1"/>
</dbReference>
<keyword evidence="3 4" id="KW-0443">Lipid metabolism</keyword>
<reference evidence="6" key="1">
    <citation type="submission" date="2021-12" db="EMBL/GenBank/DDBJ databases">
        <title>Alicyclobacillaceae gen. nov., sp. nov., isolated from chalcocite enrichment system.</title>
        <authorList>
            <person name="Jiang Z."/>
        </authorList>
    </citation>
    <scope>NUCLEOTIDE SEQUENCE</scope>
    <source>
        <strain evidence="6">MYW30-H2</strain>
    </source>
</reference>
<keyword evidence="1 4" id="KW-0378">Hydrolase</keyword>
<evidence type="ECO:0000256" key="1">
    <source>
        <dbReference type="ARBA" id="ARBA00022801"/>
    </source>
</evidence>
<dbReference type="InterPro" id="IPR016035">
    <property type="entry name" value="Acyl_Trfase/lysoPLipase"/>
</dbReference>
<organism evidence="6 7">
    <name type="scientific">Fodinisporobacter ferrooxydans</name>
    <dbReference type="NCBI Taxonomy" id="2901836"/>
    <lineage>
        <taxon>Bacteria</taxon>
        <taxon>Bacillati</taxon>
        <taxon>Bacillota</taxon>
        <taxon>Bacilli</taxon>
        <taxon>Bacillales</taxon>
        <taxon>Alicyclobacillaceae</taxon>
        <taxon>Fodinisporobacter</taxon>
    </lineage>
</organism>
<dbReference type="PROSITE" id="PS51635">
    <property type="entry name" value="PNPLA"/>
    <property type="match status" value="1"/>
</dbReference>
<protein>
    <submittedName>
        <fullName evidence="6">Patatin-like phospholipase family protein</fullName>
    </submittedName>
</protein>
<dbReference type="InterPro" id="IPR050301">
    <property type="entry name" value="NTE"/>
</dbReference>
<name>A0ABY4CJC1_9BACL</name>
<dbReference type="PANTHER" id="PTHR14226:SF29">
    <property type="entry name" value="NEUROPATHY TARGET ESTERASE SWS"/>
    <property type="match status" value="1"/>
</dbReference>
<evidence type="ECO:0000259" key="5">
    <source>
        <dbReference type="PROSITE" id="PS51635"/>
    </source>
</evidence>
<keyword evidence="2 4" id="KW-0442">Lipid degradation</keyword>
<evidence type="ECO:0000313" key="6">
    <source>
        <dbReference type="EMBL" id="UOF89542.1"/>
    </source>
</evidence>
<sequence length="278" mass="30293">MKIGLALAGGGVSGSAAIGVIRALEEAGVQITHIAGTSSGAMVAALYAYGYSVDQLIEIVPRLNRQHLDIDWKGILLKLIRYKPYLDGCLKGYRLQELLLQLTNHEEVSAFQIPCGIVATDLAEGKPVVFSNQAIAGYTTLSDVSIADAVRASCGIPVIFQPLRIREFVLADGGVLINCPVHLVKQMGALHVISVDPVAPFVKNRKGALTTFRSIFFHVVNLTLQAQMQREHTYAMFTLHPNVGSVGALDFKKVMHCIEVGYRHTKLHLPDILRLLET</sequence>
<evidence type="ECO:0000313" key="7">
    <source>
        <dbReference type="Proteomes" id="UP000830167"/>
    </source>
</evidence>
<dbReference type="InterPro" id="IPR002641">
    <property type="entry name" value="PNPLA_dom"/>
</dbReference>
<dbReference type="Pfam" id="PF01734">
    <property type="entry name" value="Patatin"/>
    <property type="match status" value="1"/>
</dbReference>
<feature type="active site" description="Nucleophile" evidence="4">
    <location>
        <position position="38"/>
    </location>
</feature>
<dbReference type="RefSeq" id="WP_347436232.1">
    <property type="nucleotide sequence ID" value="NZ_CP089291.1"/>
</dbReference>
<feature type="short sequence motif" description="GXSXG" evidence="4">
    <location>
        <begin position="36"/>
        <end position="40"/>
    </location>
</feature>
<gene>
    <name evidence="6" type="ORF">LSG31_16850</name>
</gene>
<proteinExistence type="predicted"/>
<feature type="domain" description="PNPLA" evidence="5">
    <location>
        <begin position="5"/>
        <end position="185"/>
    </location>
</feature>
<feature type="short sequence motif" description="GXGXXG" evidence="4">
    <location>
        <begin position="9"/>
        <end position="14"/>
    </location>
</feature>
<dbReference type="Proteomes" id="UP000830167">
    <property type="component" value="Chromosome"/>
</dbReference>
<dbReference type="Gene3D" id="3.40.1090.10">
    <property type="entry name" value="Cytosolic phospholipase A2 catalytic domain"/>
    <property type="match status" value="2"/>
</dbReference>
<evidence type="ECO:0000256" key="2">
    <source>
        <dbReference type="ARBA" id="ARBA00022963"/>
    </source>
</evidence>
<feature type="short sequence motif" description="DGA/G" evidence="4">
    <location>
        <begin position="172"/>
        <end position="174"/>
    </location>
</feature>
<evidence type="ECO:0000256" key="4">
    <source>
        <dbReference type="PROSITE-ProRule" id="PRU01161"/>
    </source>
</evidence>
<accession>A0ABY4CJC1</accession>
<dbReference type="PANTHER" id="PTHR14226">
    <property type="entry name" value="NEUROPATHY TARGET ESTERASE/SWISS CHEESE D.MELANOGASTER"/>
    <property type="match status" value="1"/>
</dbReference>
<keyword evidence="7" id="KW-1185">Reference proteome</keyword>
<feature type="active site" description="Proton acceptor" evidence="4">
    <location>
        <position position="172"/>
    </location>
</feature>
<evidence type="ECO:0000256" key="3">
    <source>
        <dbReference type="ARBA" id="ARBA00023098"/>
    </source>
</evidence>
<dbReference type="EMBL" id="CP089291">
    <property type="protein sequence ID" value="UOF89542.1"/>
    <property type="molecule type" value="Genomic_DNA"/>
</dbReference>